<accession>A0A330H6S8</accession>
<evidence type="ECO:0000313" key="1">
    <source>
        <dbReference type="EMBL" id="RAZ84343.1"/>
    </source>
</evidence>
<protein>
    <submittedName>
        <fullName evidence="1">Uncharacterized protein</fullName>
    </submittedName>
</protein>
<dbReference type="EMBL" id="QMBP01000024">
    <property type="protein sequence ID" value="RAZ84343.1"/>
    <property type="molecule type" value="Genomic_DNA"/>
</dbReference>
<sequence length="96" mass="10695">MPSNPRRRCKKLTREPFKIDDGHTHLPVLALPVEVPRQCYLMPQRRADVLPAGSIVAMPEWPFAWALHGILLRSVSSADNLLEARERGAGTGVIKS</sequence>
<name>A0A330H6S8_9HYPH</name>
<reference evidence="2" key="1">
    <citation type="submission" date="2018-06" db="EMBL/GenBank/DDBJ databases">
        <authorList>
            <person name="Helene L.C."/>
            <person name="Dall'Agnol R."/>
            <person name="Delamuta J.R."/>
            <person name="Hungria M."/>
        </authorList>
    </citation>
    <scope>NUCLEOTIDE SEQUENCE [LARGE SCALE GENOMIC DNA]</scope>
    <source>
        <strain evidence="2">AC99b</strain>
    </source>
</reference>
<keyword evidence="2" id="KW-1185">Reference proteome</keyword>
<evidence type="ECO:0000313" key="2">
    <source>
        <dbReference type="Proteomes" id="UP000251558"/>
    </source>
</evidence>
<dbReference type="RefSeq" id="WP_112101289.1">
    <property type="nucleotide sequence ID" value="NZ_QMBP01000024.1"/>
</dbReference>
<dbReference type="Proteomes" id="UP000251558">
    <property type="component" value="Unassembled WGS sequence"/>
</dbReference>
<comment type="caution">
    <text evidence="1">The sequence shown here is derived from an EMBL/GenBank/DDBJ whole genome shotgun (WGS) entry which is preliminary data.</text>
</comment>
<proteinExistence type="predicted"/>
<reference evidence="1 2" key="2">
    <citation type="submission" date="2018-07" db="EMBL/GenBank/DDBJ databases">
        <title>Diversity of Mesorhizobium strains in Brazil.</title>
        <authorList>
            <person name="Helene L.C.F."/>
            <person name="Dall'Agnol R."/>
            <person name="Delamuta J.R.M."/>
            <person name="Hungria M."/>
        </authorList>
    </citation>
    <scope>NUCLEOTIDE SEQUENCE [LARGE SCALE GENOMIC DNA]</scope>
    <source>
        <strain evidence="1 2">AC99b</strain>
    </source>
</reference>
<organism evidence="1 2">
    <name type="scientific">Mesorhizobium hawassense</name>
    <dbReference type="NCBI Taxonomy" id="1209954"/>
    <lineage>
        <taxon>Bacteria</taxon>
        <taxon>Pseudomonadati</taxon>
        <taxon>Pseudomonadota</taxon>
        <taxon>Alphaproteobacteria</taxon>
        <taxon>Hyphomicrobiales</taxon>
        <taxon>Phyllobacteriaceae</taxon>
        <taxon>Mesorhizobium</taxon>
    </lineage>
</organism>
<gene>
    <name evidence="1" type="ORF">DPM33_31680</name>
</gene>
<dbReference type="AlphaFoldDB" id="A0A330H6S8"/>